<reference evidence="3 4" key="1">
    <citation type="submission" date="2020-07" db="EMBL/GenBank/DDBJ databases">
        <title>Sequencing the genomes of 1000 actinobacteria strains.</title>
        <authorList>
            <person name="Klenk H.-P."/>
        </authorList>
    </citation>
    <scope>NUCLEOTIDE SEQUENCE [LARGE SCALE GENOMIC DNA]</scope>
    <source>
        <strain evidence="3 4">DSM 23819</strain>
    </source>
</reference>
<keyword evidence="2" id="KW-0732">Signal</keyword>
<feature type="region of interest" description="Disordered" evidence="1">
    <location>
        <begin position="46"/>
        <end position="78"/>
    </location>
</feature>
<feature type="chain" id="PRO_5031572979" evidence="2">
    <location>
        <begin position="23"/>
        <end position="229"/>
    </location>
</feature>
<keyword evidence="4" id="KW-1185">Reference proteome</keyword>
<evidence type="ECO:0000256" key="1">
    <source>
        <dbReference type="SAM" id="MobiDB-lite"/>
    </source>
</evidence>
<dbReference type="EMBL" id="JACCAA010000001">
    <property type="protein sequence ID" value="NYG58751.1"/>
    <property type="molecule type" value="Genomic_DNA"/>
</dbReference>
<gene>
    <name evidence="3" type="ORF">BJ980_001674</name>
</gene>
<evidence type="ECO:0000313" key="3">
    <source>
        <dbReference type="EMBL" id="NYG58751.1"/>
    </source>
</evidence>
<name>A0A7Y9UQM2_9ACTN</name>
<organism evidence="3 4">
    <name type="scientific">Nocardioides daedukensis</name>
    <dbReference type="NCBI Taxonomy" id="634462"/>
    <lineage>
        <taxon>Bacteria</taxon>
        <taxon>Bacillati</taxon>
        <taxon>Actinomycetota</taxon>
        <taxon>Actinomycetes</taxon>
        <taxon>Propionibacteriales</taxon>
        <taxon>Nocardioidaceae</taxon>
        <taxon>Nocardioides</taxon>
    </lineage>
</organism>
<dbReference type="RefSeq" id="WP_179501883.1">
    <property type="nucleotide sequence ID" value="NZ_JACCAA010000001.1"/>
</dbReference>
<sequence length="229" mass="23914">MVLLRILVASLAWLSLGSPAEASPLPDAPVAVFTYDALVYNAPGTASASERGPPAAGFADTTHDAGDRWSHGPSARPAGAMPSATYTYDHPVLPVQVARGTSMTLGRAGATAGLPSPLEPSHLAAKSADEAGALVRYDPMAASRNLLGQVGEGYARTPSGYTVSAHAAERIVYGAPGRSPTTLSRVDDILNNPTRTMMRDNGTIRVFQGKDWVAVRDTGPIHIVTVMVR</sequence>
<protein>
    <submittedName>
        <fullName evidence="3">Uncharacterized protein</fullName>
    </submittedName>
</protein>
<evidence type="ECO:0000313" key="4">
    <source>
        <dbReference type="Proteomes" id="UP000540656"/>
    </source>
</evidence>
<proteinExistence type="predicted"/>
<dbReference type="Proteomes" id="UP000540656">
    <property type="component" value="Unassembled WGS sequence"/>
</dbReference>
<feature type="compositionally biased region" description="Basic and acidic residues" evidence="1">
    <location>
        <begin position="61"/>
        <end position="70"/>
    </location>
</feature>
<accession>A0A7Y9UQM2</accession>
<feature type="signal peptide" evidence="2">
    <location>
        <begin position="1"/>
        <end position="22"/>
    </location>
</feature>
<dbReference type="AlphaFoldDB" id="A0A7Y9UQM2"/>
<comment type="caution">
    <text evidence="3">The sequence shown here is derived from an EMBL/GenBank/DDBJ whole genome shotgun (WGS) entry which is preliminary data.</text>
</comment>
<evidence type="ECO:0000256" key="2">
    <source>
        <dbReference type="SAM" id="SignalP"/>
    </source>
</evidence>